<protein>
    <submittedName>
        <fullName evidence="1">Uncharacterized protein</fullName>
    </submittedName>
</protein>
<sequence>MWRVLCGTRAVNQEGAAFVDGKTVEKDNEYVCVKGWESVEAHKAAGIVTPKALEQLVTSEVVHVRLIAYNGST</sequence>
<keyword evidence="2" id="KW-1185">Reference proteome</keyword>
<name>A0A4S4MYN3_9APHY</name>
<dbReference type="OrthoDB" id="3830579at2759"/>
<dbReference type="Proteomes" id="UP000308730">
    <property type="component" value="Unassembled WGS sequence"/>
</dbReference>
<gene>
    <name evidence="1" type="ORF">EUX98_g3428</name>
</gene>
<dbReference type="AlphaFoldDB" id="A0A4S4MYN3"/>
<reference evidence="1 2" key="1">
    <citation type="submission" date="2019-02" db="EMBL/GenBank/DDBJ databases">
        <title>Genome sequencing of the rare red list fungi Antrodiella citrinella (Flaviporus citrinellus).</title>
        <authorList>
            <person name="Buettner E."/>
            <person name="Kellner H."/>
        </authorList>
    </citation>
    <scope>NUCLEOTIDE SEQUENCE [LARGE SCALE GENOMIC DNA]</scope>
    <source>
        <strain evidence="1 2">DSM 108506</strain>
    </source>
</reference>
<dbReference type="EMBL" id="SGPM01000069">
    <property type="protein sequence ID" value="THH30757.1"/>
    <property type="molecule type" value="Genomic_DNA"/>
</dbReference>
<evidence type="ECO:0000313" key="2">
    <source>
        <dbReference type="Proteomes" id="UP000308730"/>
    </source>
</evidence>
<evidence type="ECO:0000313" key="1">
    <source>
        <dbReference type="EMBL" id="THH30757.1"/>
    </source>
</evidence>
<proteinExistence type="predicted"/>
<comment type="caution">
    <text evidence="1">The sequence shown here is derived from an EMBL/GenBank/DDBJ whole genome shotgun (WGS) entry which is preliminary data.</text>
</comment>
<dbReference type="Gene3D" id="3.30.70.100">
    <property type="match status" value="1"/>
</dbReference>
<organism evidence="1 2">
    <name type="scientific">Antrodiella citrinella</name>
    <dbReference type="NCBI Taxonomy" id="2447956"/>
    <lineage>
        <taxon>Eukaryota</taxon>
        <taxon>Fungi</taxon>
        <taxon>Dikarya</taxon>
        <taxon>Basidiomycota</taxon>
        <taxon>Agaricomycotina</taxon>
        <taxon>Agaricomycetes</taxon>
        <taxon>Polyporales</taxon>
        <taxon>Steccherinaceae</taxon>
        <taxon>Antrodiella</taxon>
    </lineage>
</organism>
<accession>A0A4S4MYN3</accession>